<dbReference type="Proteomes" id="UP000663879">
    <property type="component" value="Unassembled WGS sequence"/>
</dbReference>
<dbReference type="Pfam" id="PF00565">
    <property type="entry name" value="SNase"/>
    <property type="match status" value="1"/>
</dbReference>
<dbReference type="AlphaFoldDB" id="A0A814M5H5"/>
<dbReference type="EMBL" id="CAJNOC010006224">
    <property type="protein sequence ID" value="CAF1073024.1"/>
    <property type="molecule type" value="Genomic_DNA"/>
</dbReference>
<keyword evidence="4" id="KW-1185">Reference proteome</keyword>
<dbReference type="SUPFAM" id="SSF50199">
    <property type="entry name" value="Staphylococcal nuclease"/>
    <property type="match status" value="1"/>
</dbReference>
<evidence type="ECO:0000256" key="1">
    <source>
        <dbReference type="SAM" id="SignalP"/>
    </source>
</evidence>
<feature type="domain" description="TNase-like" evidence="2">
    <location>
        <begin position="21"/>
        <end position="146"/>
    </location>
</feature>
<feature type="signal peptide" evidence="1">
    <location>
        <begin position="1"/>
        <end position="22"/>
    </location>
</feature>
<dbReference type="PROSITE" id="PS50830">
    <property type="entry name" value="TNASE_3"/>
    <property type="match status" value="1"/>
</dbReference>
<sequence length="162" mass="18345">MISKFLFICVIVGLAALASIHAQLYKVTKVYDGDTITVLDGSSGKYLKIRFKCIDAPEIDQTPWGALSQNRLNQLTPLDTYIQLRNSSLDQYGRTLAEVYTISGVNINEKLVREGYCVYYYKQSGCGAYKPIQDAAKVEKLNVWSDPNFIMPWDFRNNKTVV</sequence>
<dbReference type="SMART" id="SM00318">
    <property type="entry name" value="SNc"/>
    <property type="match status" value="1"/>
</dbReference>
<evidence type="ECO:0000313" key="4">
    <source>
        <dbReference type="Proteomes" id="UP000663879"/>
    </source>
</evidence>
<dbReference type="OrthoDB" id="430293at2759"/>
<keyword evidence="1" id="KW-0732">Signal</keyword>
<reference evidence="3" key="1">
    <citation type="submission" date="2021-02" db="EMBL/GenBank/DDBJ databases">
        <authorList>
            <person name="Nowell W R."/>
        </authorList>
    </citation>
    <scope>NUCLEOTIDE SEQUENCE</scope>
    <source>
        <strain evidence="3">Ploen Becks lab</strain>
    </source>
</reference>
<evidence type="ECO:0000313" key="3">
    <source>
        <dbReference type="EMBL" id="CAF1073024.1"/>
    </source>
</evidence>
<protein>
    <recommendedName>
        <fullName evidence="2">TNase-like domain-containing protein</fullName>
    </recommendedName>
</protein>
<name>A0A814M5H5_9BILA</name>
<evidence type="ECO:0000259" key="2">
    <source>
        <dbReference type="PROSITE" id="PS50830"/>
    </source>
</evidence>
<dbReference type="InterPro" id="IPR035437">
    <property type="entry name" value="SNase_OB-fold_sf"/>
</dbReference>
<organism evidence="3 4">
    <name type="scientific">Brachionus calyciflorus</name>
    <dbReference type="NCBI Taxonomy" id="104777"/>
    <lineage>
        <taxon>Eukaryota</taxon>
        <taxon>Metazoa</taxon>
        <taxon>Spiralia</taxon>
        <taxon>Gnathifera</taxon>
        <taxon>Rotifera</taxon>
        <taxon>Eurotatoria</taxon>
        <taxon>Monogononta</taxon>
        <taxon>Pseudotrocha</taxon>
        <taxon>Ploima</taxon>
        <taxon>Brachionidae</taxon>
        <taxon>Brachionus</taxon>
    </lineage>
</organism>
<dbReference type="Gene3D" id="2.40.50.90">
    <property type="match status" value="1"/>
</dbReference>
<dbReference type="InterPro" id="IPR016071">
    <property type="entry name" value="Staphylococal_nuclease_OB-fold"/>
</dbReference>
<proteinExistence type="predicted"/>
<comment type="caution">
    <text evidence="3">The sequence shown here is derived from an EMBL/GenBank/DDBJ whole genome shotgun (WGS) entry which is preliminary data.</text>
</comment>
<feature type="chain" id="PRO_5032313950" description="TNase-like domain-containing protein" evidence="1">
    <location>
        <begin position="23"/>
        <end position="162"/>
    </location>
</feature>
<accession>A0A814M5H5</accession>
<gene>
    <name evidence="3" type="ORF">OXX778_LOCUS19823</name>
</gene>